<reference evidence="1" key="1">
    <citation type="journal article" date="2014" name="Int. J. Syst. Evol. Microbiol.">
        <title>Complete genome of a new Firmicutes species belonging to the dominant human colonic microbiota ('Ruminococcus bicirculans') reveals two chromosomes and a selective capacity to utilize plant glucans.</title>
        <authorList>
            <consortium name="NISC Comparative Sequencing Program"/>
            <person name="Wegmann U."/>
            <person name="Louis P."/>
            <person name="Goesmann A."/>
            <person name="Henrissat B."/>
            <person name="Duncan S.H."/>
            <person name="Flint H.J."/>
        </authorList>
    </citation>
    <scope>NUCLEOTIDE SEQUENCE</scope>
    <source>
        <strain evidence="1">CGMCC 1.18437</strain>
    </source>
</reference>
<dbReference type="Proteomes" id="UP000619376">
    <property type="component" value="Unassembled WGS sequence"/>
</dbReference>
<gene>
    <name evidence="1" type="ORF">GCM10017781_36200</name>
    <name evidence="2" type="ORF">HNQ07_003682</name>
</gene>
<dbReference type="AlphaFoldDB" id="A0A7W8KJM5"/>
<organism evidence="2 3">
    <name type="scientific">Deinococcus metalli</name>
    <dbReference type="NCBI Taxonomy" id="1141878"/>
    <lineage>
        <taxon>Bacteria</taxon>
        <taxon>Thermotogati</taxon>
        <taxon>Deinococcota</taxon>
        <taxon>Deinococci</taxon>
        <taxon>Deinococcales</taxon>
        <taxon>Deinococcaceae</taxon>
        <taxon>Deinococcus</taxon>
    </lineage>
</organism>
<evidence type="ECO:0000313" key="4">
    <source>
        <dbReference type="Proteomes" id="UP000619376"/>
    </source>
</evidence>
<dbReference type="RefSeq" id="WP_184114439.1">
    <property type="nucleotide sequence ID" value="NZ_BNAJ01000011.1"/>
</dbReference>
<name>A0A7W8KJM5_9DEIO</name>
<sequence length="199" mass="21613">MLQAVWTAIDDQDYAQAEATLRADRELLVSRAGMMALGSVYALTGRHDDAREVFTTLRDAHRGDPWEHIAVHQLARTERLAGNPEAALALLDEELALLGTGAGREHERAVGALERAMSLRTLGRLDDARAVLDECETLAGPDDPETLGRAERERAEVSVHAGHPQAARVHFERAIALLQSAEDDAGVRMVQARLAALDG</sequence>
<keyword evidence="4" id="KW-1185">Reference proteome</keyword>
<dbReference type="Proteomes" id="UP000539473">
    <property type="component" value="Unassembled WGS sequence"/>
</dbReference>
<reference evidence="1" key="4">
    <citation type="submission" date="2024-05" db="EMBL/GenBank/DDBJ databases">
        <authorList>
            <person name="Sun Q."/>
            <person name="Zhou Y."/>
        </authorList>
    </citation>
    <scope>NUCLEOTIDE SEQUENCE</scope>
    <source>
        <strain evidence="1">CGMCC 1.18437</strain>
    </source>
</reference>
<dbReference type="GO" id="GO:0042802">
    <property type="term" value="F:identical protein binding"/>
    <property type="evidence" value="ECO:0007669"/>
    <property type="project" value="InterPro"/>
</dbReference>
<dbReference type="Pfam" id="PF07721">
    <property type="entry name" value="TPR_4"/>
    <property type="match status" value="3"/>
</dbReference>
<evidence type="ECO:0000313" key="1">
    <source>
        <dbReference type="EMBL" id="GHF56640.1"/>
    </source>
</evidence>
<dbReference type="EMBL" id="JACHFK010000011">
    <property type="protein sequence ID" value="MBB5378181.1"/>
    <property type="molecule type" value="Genomic_DNA"/>
</dbReference>
<evidence type="ECO:0000313" key="2">
    <source>
        <dbReference type="EMBL" id="MBB5378181.1"/>
    </source>
</evidence>
<dbReference type="EMBL" id="BNAJ01000011">
    <property type="protein sequence ID" value="GHF56640.1"/>
    <property type="molecule type" value="Genomic_DNA"/>
</dbReference>
<dbReference type="Gene3D" id="1.25.40.10">
    <property type="entry name" value="Tetratricopeptide repeat domain"/>
    <property type="match status" value="1"/>
</dbReference>
<comment type="caution">
    <text evidence="2">The sequence shown here is derived from an EMBL/GenBank/DDBJ whole genome shotgun (WGS) entry which is preliminary data.</text>
</comment>
<protein>
    <submittedName>
        <fullName evidence="2">Tetratricopeptide (TPR) repeat protein</fullName>
    </submittedName>
</protein>
<dbReference type="SUPFAM" id="SSF48452">
    <property type="entry name" value="TPR-like"/>
    <property type="match status" value="1"/>
</dbReference>
<dbReference type="InterPro" id="IPR011990">
    <property type="entry name" value="TPR-like_helical_dom_sf"/>
</dbReference>
<reference evidence="4" key="2">
    <citation type="journal article" date="2019" name="Int. J. Syst. Evol. Microbiol.">
        <title>The Global Catalogue of Microorganisms (GCM) 10K type strain sequencing project: providing services to taxonomists for standard genome sequencing and annotation.</title>
        <authorList>
            <consortium name="The Broad Institute Genomics Platform"/>
            <consortium name="The Broad Institute Genome Sequencing Center for Infectious Disease"/>
            <person name="Wu L."/>
            <person name="Ma J."/>
        </authorList>
    </citation>
    <scope>NUCLEOTIDE SEQUENCE [LARGE SCALE GENOMIC DNA]</scope>
    <source>
        <strain evidence="4">CGMCC 1.18437</strain>
    </source>
</reference>
<proteinExistence type="predicted"/>
<reference evidence="2 3" key="3">
    <citation type="submission" date="2020-08" db="EMBL/GenBank/DDBJ databases">
        <title>Genomic Encyclopedia of Type Strains, Phase IV (KMG-IV): sequencing the most valuable type-strain genomes for metagenomic binning, comparative biology and taxonomic classification.</title>
        <authorList>
            <person name="Goeker M."/>
        </authorList>
    </citation>
    <scope>NUCLEOTIDE SEQUENCE [LARGE SCALE GENOMIC DNA]</scope>
    <source>
        <strain evidence="2 3">DSM 27521</strain>
    </source>
</reference>
<evidence type="ECO:0000313" key="3">
    <source>
        <dbReference type="Proteomes" id="UP000539473"/>
    </source>
</evidence>
<dbReference type="InterPro" id="IPR011717">
    <property type="entry name" value="TPR-4"/>
</dbReference>
<accession>A0A7W8KJM5</accession>